<proteinExistence type="predicted"/>
<feature type="non-terminal residue" evidence="1">
    <location>
        <position position="1"/>
    </location>
</feature>
<evidence type="ECO:0000313" key="1">
    <source>
        <dbReference type="EMBL" id="OPL21142.1"/>
    </source>
</evidence>
<name>A0A3R5TS82_MYTGA</name>
<evidence type="ECO:0000313" key="2">
    <source>
        <dbReference type="Proteomes" id="UP000266721"/>
    </source>
</evidence>
<dbReference type="PANTHER" id="PTHR14187:SF5">
    <property type="entry name" value="HEAT SHOCK 70 KDA PROTEIN 12A"/>
    <property type="match status" value="1"/>
</dbReference>
<dbReference type="EMBL" id="KV594741">
    <property type="protein sequence ID" value="OPL21142.1"/>
    <property type="molecule type" value="Genomic_DNA"/>
</dbReference>
<accession>A0A3R5TS82</accession>
<dbReference type="SUPFAM" id="SSF53067">
    <property type="entry name" value="Actin-like ATPase domain"/>
    <property type="match status" value="2"/>
</dbReference>
<dbReference type="CDD" id="cd10229">
    <property type="entry name" value="ASKHA_NBD_HSP70_HSPA12"/>
    <property type="match status" value="1"/>
</dbReference>
<dbReference type="InterPro" id="IPR043129">
    <property type="entry name" value="ATPase_NBD"/>
</dbReference>
<protein>
    <submittedName>
        <fullName evidence="1">Uncharacterized protein</fullName>
    </submittedName>
</protein>
<gene>
    <name evidence="1" type="ORF">AM593_07176</name>
</gene>
<dbReference type="AlphaFoldDB" id="A0A3R5TS82"/>
<dbReference type="Gene3D" id="3.30.420.40">
    <property type="match status" value="2"/>
</dbReference>
<keyword evidence="2" id="KW-1185">Reference proteome</keyword>
<organism evidence="1 2">
    <name type="scientific">Mytilus galloprovincialis</name>
    <name type="common">Mediterranean mussel</name>
    <dbReference type="NCBI Taxonomy" id="29158"/>
    <lineage>
        <taxon>Eukaryota</taxon>
        <taxon>Metazoa</taxon>
        <taxon>Spiralia</taxon>
        <taxon>Lophotrochozoa</taxon>
        <taxon>Mollusca</taxon>
        <taxon>Bivalvia</taxon>
        <taxon>Autobranchia</taxon>
        <taxon>Pteriomorphia</taxon>
        <taxon>Mytilida</taxon>
        <taxon>Mytiloidea</taxon>
        <taxon>Mytilidae</taxon>
        <taxon>Mytilinae</taxon>
        <taxon>Mytilus</taxon>
    </lineage>
</organism>
<dbReference type="PANTHER" id="PTHR14187">
    <property type="entry name" value="ALPHA KINASE/ELONGATION FACTOR 2 KINASE"/>
    <property type="match status" value="1"/>
</dbReference>
<dbReference type="Gene3D" id="3.90.640.10">
    <property type="entry name" value="Actin, Chain A, domain 4"/>
    <property type="match status" value="1"/>
</dbReference>
<dbReference type="SMR" id="A0A3R5TS82"/>
<reference evidence="1 2" key="1">
    <citation type="journal article" date="2016" name="PLoS ONE">
        <title>A First Insight into the Genome of the Filter-Feeder Mussel Mytilus galloprovincialis.</title>
        <authorList>
            <person name="Murgarella M."/>
            <person name="Puiu D."/>
            <person name="Novoa B."/>
            <person name="Figueras A."/>
            <person name="Posada D."/>
            <person name="Canchaya C."/>
        </authorList>
    </citation>
    <scope>NUCLEOTIDE SEQUENCE [LARGE SCALE GENOMIC DNA]</scope>
    <source>
        <tissue evidence="1">Muscle</tissue>
    </source>
</reference>
<sequence length="582" mass="64784">MAAAEVEKPPMLVVAFDFGTTFSGYAFATLGDYKNDPLSISTHTWATGSQTGMSLKTPTCILFDSAENFVAFGKDAEDKYTILAQENNHKGWHYFRRFKMDLYKTGPQEMPRDLKIKDDQGRPMSAMKVFAESIKFLKNHMMGELAKKDLQTAFKPDEIQWVLTVPAIWSDAAKQFMRESAIKGGIRNTQLILALEPEAASVYCKHIPNELTVTNGQSTIDALSPGTKYLILDAGGGTIDITVQEVQEDESIKQLYMANGGDWGGTKVDLAFEKFLEEFAGKPALQKFRQEDKSGHLDLQREFEIKKRTIKYDQTSKTTIRVPVSLKDAYVDVTGKELQSTNVATLQRDKLRLSSNMANDLFAEPCAYIVSHLRKIFDDPKVKGTDTILMVGGFSESLVLQHAVRKAFSSKTIIIPPEAGLAVLKGAVQYGFEPTVISTRVCKVTYGIATSSPFDEEIDPEDKRFIDEDGDVLCNDRFSKHVEIGQAVGIDEEAEEQIYSPVHSDQKSMDIDVWTSTNKNPRYTDETGCRPHGTITVELPSPKLGVSRDVGVKMIFGKTELEVKAIVKHTGKSTAAKFDFLR</sequence>
<dbReference type="Proteomes" id="UP000266721">
    <property type="component" value="Unassembled WGS sequence"/>
</dbReference>